<evidence type="ECO:0008006" key="3">
    <source>
        <dbReference type="Google" id="ProtNLM"/>
    </source>
</evidence>
<reference evidence="2" key="1">
    <citation type="submission" date="2018-12" db="EMBL/GenBank/DDBJ databases">
        <title>Novel natural products biosynthetic potential of the class Ktedonobacteria.</title>
        <authorList>
            <person name="Zheng Y."/>
            <person name="Saitou A."/>
            <person name="Wang C.M."/>
            <person name="Toyoda A."/>
            <person name="Minakuchi Y."/>
            <person name="Sekiguchi Y."/>
            <person name="Ueda K."/>
            <person name="Takano H."/>
            <person name="Sakai Y."/>
            <person name="Yokota A."/>
            <person name="Yabe S."/>
        </authorList>
    </citation>
    <scope>NUCLEOTIDE SEQUENCE</scope>
    <source>
        <strain evidence="2">A3-2</strain>
    </source>
</reference>
<dbReference type="AlphaFoldDB" id="A0A455SYB3"/>
<sequence length="117" mass="12843">MAAAENRTSEQPLDPVRGPQPAFAAQEPRAQAERQATEEQRLRSLAVDAFSRAMLRDRLKSFVGRNGELQELRRQISELLATGGYLAITGAAAQGKSSVMAKLVDLSRSGHRERPKD</sequence>
<organism evidence="2">
    <name type="scientific">Thermogemmatispora argillosa</name>
    <dbReference type="NCBI Taxonomy" id="2045280"/>
    <lineage>
        <taxon>Bacteria</taxon>
        <taxon>Bacillati</taxon>
        <taxon>Chloroflexota</taxon>
        <taxon>Ktedonobacteria</taxon>
        <taxon>Thermogemmatisporales</taxon>
        <taxon>Thermogemmatisporaceae</taxon>
        <taxon>Thermogemmatispora</taxon>
    </lineage>
</organism>
<evidence type="ECO:0000256" key="1">
    <source>
        <dbReference type="SAM" id="MobiDB-lite"/>
    </source>
</evidence>
<gene>
    <name evidence="2" type="ORF">KTA_02980</name>
</gene>
<protein>
    <recommendedName>
        <fullName evidence="3">Orc1-like AAA ATPase domain-containing protein</fullName>
    </recommendedName>
</protein>
<name>A0A455SYB3_9CHLR</name>
<dbReference type="EMBL" id="AP019377">
    <property type="protein sequence ID" value="BBH92099.1"/>
    <property type="molecule type" value="Genomic_DNA"/>
</dbReference>
<evidence type="ECO:0000313" key="2">
    <source>
        <dbReference type="EMBL" id="BBH92099.1"/>
    </source>
</evidence>
<feature type="region of interest" description="Disordered" evidence="1">
    <location>
        <begin position="1"/>
        <end position="37"/>
    </location>
</feature>
<accession>A0A455SYB3</accession>
<proteinExistence type="predicted"/>
<feature type="compositionally biased region" description="Low complexity" evidence="1">
    <location>
        <begin position="19"/>
        <end position="29"/>
    </location>
</feature>